<feature type="transmembrane region" description="Helical" evidence="1">
    <location>
        <begin position="73"/>
        <end position="94"/>
    </location>
</feature>
<evidence type="ECO:0000259" key="5">
    <source>
        <dbReference type="PROSITE" id="PS50887"/>
    </source>
</evidence>
<dbReference type="SMART" id="SM00267">
    <property type="entry name" value="GGDEF"/>
    <property type="match status" value="1"/>
</dbReference>
<keyword evidence="1" id="KW-1133">Transmembrane helix</keyword>
<dbReference type="Pfam" id="PF00990">
    <property type="entry name" value="GGDEF"/>
    <property type="match status" value="1"/>
</dbReference>
<dbReference type="InterPro" id="IPR052155">
    <property type="entry name" value="Biofilm_reg_signaling"/>
</dbReference>
<dbReference type="CDD" id="cd00130">
    <property type="entry name" value="PAS"/>
    <property type="match status" value="2"/>
</dbReference>
<dbReference type="PANTHER" id="PTHR44757">
    <property type="entry name" value="DIGUANYLATE CYCLASE DGCP"/>
    <property type="match status" value="1"/>
</dbReference>
<dbReference type="Pfam" id="PF13185">
    <property type="entry name" value="GAF_2"/>
    <property type="match status" value="1"/>
</dbReference>
<proteinExistence type="predicted"/>
<dbReference type="Pfam" id="PF00563">
    <property type="entry name" value="EAL"/>
    <property type="match status" value="1"/>
</dbReference>
<feature type="transmembrane region" description="Helical" evidence="1">
    <location>
        <begin position="100"/>
        <end position="118"/>
    </location>
</feature>
<dbReference type="NCBIfam" id="TIGR00229">
    <property type="entry name" value="sensory_box"/>
    <property type="match status" value="2"/>
</dbReference>
<evidence type="ECO:0000313" key="7">
    <source>
        <dbReference type="Proteomes" id="UP001500795"/>
    </source>
</evidence>
<dbReference type="InterPro" id="IPR001610">
    <property type="entry name" value="PAC"/>
</dbReference>
<dbReference type="PANTHER" id="PTHR44757:SF2">
    <property type="entry name" value="BIOFILM ARCHITECTURE MAINTENANCE PROTEIN MBAA"/>
    <property type="match status" value="1"/>
</dbReference>
<feature type="domain" description="PAC" evidence="3">
    <location>
        <begin position="833"/>
        <end position="887"/>
    </location>
</feature>
<feature type="domain" description="EAL" evidence="4">
    <location>
        <begin position="1061"/>
        <end position="1312"/>
    </location>
</feature>
<dbReference type="PROSITE" id="PS50883">
    <property type="entry name" value="EAL"/>
    <property type="match status" value="1"/>
</dbReference>
<dbReference type="PROSITE" id="PS50112">
    <property type="entry name" value="PAS"/>
    <property type="match status" value="2"/>
</dbReference>
<dbReference type="InterPro" id="IPR000700">
    <property type="entry name" value="PAS-assoc_C"/>
</dbReference>
<feature type="domain" description="PAS" evidence="2">
    <location>
        <begin position="639"/>
        <end position="693"/>
    </location>
</feature>
<dbReference type="InterPro" id="IPR029016">
    <property type="entry name" value="GAF-like_dom_sf"/>
</dbReference>
<dbReference type="InterPro" id="IPR001633">
    <property type="entry name" value="EAL_dom"/>
</dbReference>
<evidence type="ECO:0000256" key="1">
    <source>
        <dbReference type="SAM" id="Phobius"/>
    </source>
</evidence>
<dbReference type="InterPro" id="IPR003018">
    <property type="entry name" value="GAF"/>
</dbReference>
<keyword evidence="1" id="KW-0812">Transmembrane</keyword>
<dbReference type="EMBL" id="BAABCX010000001">
    <property type="protein sequence ID" value="GAA3527307.1"/>
    <property type="molecule type" value="Genomic_DNA"/>
</dbReference>
<dbReference type="Pfam" id="PF13426">
    <property type="entry name" value="PAS_9"/>
    <property type="match status" value="1"/>
</dbReference>
<evidence type="ECO:0000259" key="2">
    <source>
        <dbReference type="PROSITE" id="PS50112"/>
    </source>
</evidence>
<dbReference type="Gene3D" id="3.30.450.40">
    <property type="match status" value="1"/>
</dbReference>
<dbReference type="PROSITE" id="PS50113">
    <property type="entry name" value="PAC"/>
    <property type="match status" value="1"/>
</dbReference>
<reference evidence="7" key="1">
    <citation type="journal article" date="2019" name="Int. J. Syst. Evol. Microbiol.">
        <title>The Global Catalogue of Microorganisms (GCM) 10K type strain sequencing project: providing services to taxonomists for standard genome sequencing and annotation.</title>
        <authorList>
            <consortium name="The Broad Institute Genomics Platform"/>
            <consortium name="The Broad Institute Genome Sequencing Center for Infectious Disease"/>
            <person name="Wu L."/>
            <person name="Ma J."/>
        </authorList>
    </citation>
    <scope>NUCLEOTIDE SEQUENCE [LARGE SCALE GENOMIC DNA]</scope>
    <source>
        <strain evidence="7">JCM 17110</strain>
    </source>
</reference>
<dbReference type="SUPFAM" id="SSF55073">
    <property type="entry name" value="Nucleotide cyclase"/>
    <property type="match status" value="1"/>
</dbReference>
<comment type="caution">
    <text evidence="6">The sequence shown here is derived from an EMBL/GenBank/DDBJ whole genome shotgun (WGS) entry which is preliminary data.</text>
</comment>
<dbReference type="PROSITE" id="PS51257">
    <property type="entry name" value="PROKAR_LIPOPROTEIN"/>
    <property type="match status" value="1"/>
</dbReference>
<dbReference type="SUPFAM" id="SSF55781">
    <property type="entry name" value="GAF domain-like"/>
    <property type="match status" value="1"/>
</dbReference>
<dbReference type="Pfam" id="PF08448">
    <property type="entry name" value="PAS_4"/>
    <property type="match status" value="1"/>
</dbReference>
<evidence type="ECO:0008006" key="8">
    <source>
        <dbReference type="Google" id="ProtNLM"/>
    </source>
</evidence>
<gene>
    <name evidence="6" type="ORF">GCM10022394_03090</name>
</gene>
<feature type="domain" description="PAS" evidence="2">
    <location>
        <begin position="763"/>
        <end position="808"/>
    </location>
</feature>
<dbReference type="SMART" id="SM00065">
    <property type="entry name" value="GAF"/>
    <property type="match status" value="1"/>
</dbReference>
<dbReference type="SMART" id="SM00091">
    <property type="entry name" value="PAS"/>
    <property type="match status" value="2"/>
</dbReference>
<feature type="transmembrane region" description="Helical" evidence="1">
    <location>
        <begin position="130"/>
        <end position="148"/>
    </location>
</feature>
<dbReference type="SUPFAM" id="SSF55785">
    <property type="entry name" value="PYP-like sensor domain (PAS domain)"/>
    <property type="match status" value="2"/>
</dbReference>
<dbReference type="PROSITE" id="PS50887">
    <property type="entry name" value="GGDEF"/>
    <property type="match status" value="1"/>
</dbReference>
<dbReference type="NCBIfam" id="TIGR00254">
    <property type="entry name" value="GGDEF"/>
    <property type="match status" value="1"/>
</dbReference>
<dbReference type="CDD" id="cd01948">
    <property type="entry name" value="EAL"/>
    <property type="match status" value="1"/>
</dbReference>
<dbReference type="Gene3D" id="3.30.70.270">
    <property type="match status" value="1"/>
</dbReference>
<feature type="transmembrane region" description="Helical" evidence="1">
    <location>
        <begin position="433"/>
        <end position="455"/>
    </location>
</feature>
<dbReference type="InterPro" id="IPR043128">
    <property type="entry name" value="Rev_trsase/Diguanyl_cyclase"/>
</dbReference>
<name>A0ABP6V4V9_9GAMM</name>
<sequence length="1324" mass="146725">MQLDTKLIARQAYLLMAIGSCIIMGLTGVLAGIVISADNPLSLIVSYDGALAAIFAGLGLLFAVTGRRWPGRFVAVVILVIAGNSLSDGLPAGAGDYSRLYPPVAAIFMLIALCLLLGREHPVARHGWRVTGASLLLAGLALVVAHWFTEVFSWLGPHPAAATITSLFMVVFGLALLLAAEWPAGQPLMLGRDSLMAGLFGILLSCLSWYQLSLDHNQSLRQQGEYTVANIKASVSQRLASQVQLLQRMADRWQSFERMPPANLLQADIRSYLRDIPSLESLMLLDSQHRLLWEQSRDTDGRGEQWLLNEPEVQGWLALSPSQTRMMIPDSSHRHDNRVLSLVALPLAGLDSEVSYLVGIVNLDMLLQPRMQLSPFMVFTSLVNHPLIERGETQPQGHHLLITETSAQLPYGPELRSVGYLGDFQALNRSANLLLGMALIGFTLSLLLVICLELIKLTLARSRDLSAAKLHLQSQQQIQDMIARDMPLKGTLEAICQLVEQQLPDSLCSILLLDGNGQTLSLAASISLPPGYQQGLNAIPVGAGICGSAAYHRAPVICENIATDARCTEYRELALAHGMRACWSHPVIATDDRVLGTFALYYRRPGSPGEPERRLIENAASLCALTLERYHYRRQLAESEQHYRSLFTYNPDAVFSLDLNGVLVTVNGIGCELLNLQEEEIIGRHFSELVEDDPLPDGELMFRAFMSGTPQRHELRSRVREGEQRILDVTSLPIVVDGRITGIYGIAKDITRRKRDEAWLQILQRSVEASINGIVIADARRPGLPIVYANPAFERISGYSEAEVLGQNSRFLQGPNTDSREVAKIRQGLAAQQEIHTTLRNYRKDGTPFWNDLYIAPVRDEQGQLSHFIGVQNDISDRKAQEAQLAHHANHDALTGLPNRSLLEDRLEQNCQLALRHGSHLVVLFIDLDGFKPINDSLGHIVGDQLLIEVAGRLLALMSPGDTVARFGGDEFVVLLTDLADPAESVVVIERILTALARPYLIERHEYSITASIGVTASGGNHLNPMQLIQQADMAMYKAKRQGRNHYQWYTDDINKKLGQLVVLRNELQEAIDHHHFELHYQPLIRRDGRVCSFEALLRWRHPVKGYISPAEFIPLAEDTGQIIPISQWVLERACRDTRTLSPDGDYRVAVNLSPLQFHRSNFLDALQHTLHGTGLPACCLELELTEGILMDNTQYAIGVLQSLREMAVSVAIDDFGTGFSSLSYLKNLPIGKIKIDRSFIQEVTSNPHDAAITQGIIAMAHQLGLEVVAEGIETQEQYQFLQRHGCDLFQGFYFARPMPLERLQAFLGERQAGSLSAAGHRVS</sequence>
<dbReference type="InterPro" id="IPR000160">
    <property type="entry name" value="GGDEF_dom"/>
</dbReference>
<dbReference type="InterPro" id="IPR035919">
    <property type="entry name" value="EAL_sf"/>
</dbReference>
<dbReference type="InterPro" id="IPR035965">
    <property type="entry name" value="PAS-like_dom_sf"/>
</dbReference>
<protein>
    <recommendedName>
        <fullName evidence="8">Bifunctional diguanylate cyclase/phosphodiesterase</fullName>
    </recommendedName>
</protein>
<feature type="domain" description="GGDEF" evidence="5">
    <location>
        <begin position="919"/>
        <end position="1052"/>
    </location>
</feature>
<keyword evidence="1" id="KW-0472">Membrane</keyword>
<dbReference type="SUPFAM" id="SSF141868">
    <property type="entry name" value="EAL domain-like"/>
    <property type="match status" value="1"/>
</dbReference>
<dbReference type="InterPro" id="IPR029787">
    <property type="entry name" value="Nucleotide_cyclase"/>
</dbReference>
<dbReference type="InterPro" id="IPR013656">
    <property type="entry name" value="PAS_4"/>
</dbReference>
<evidence type="ECO:0000259" key="4">
    <source>
        <dbReference type="PROSITE" id="PS50883"/>
    </source>
</evidence>
<dbReference type="InterPro" id="IPR000014">
    <property type="entry name" value="PAS"/>
</dbReference>
<evidence type="ECO:0000259" key="3">
    <source>
        <dbReference type="PROSITE" id="PS50113"/>
    </source>
</evidence>
<accession>A0ABP6V4V9</accession>
<keyword evidence="7" id="KW-1185">Reference proteome</keyword>
<feature type="transmembrane region" description="Helical" evidence="1">
    <location>
        <begin position="12"/>
        <end position="35"/>
    </location>
</feature>
<evidence type="ECO:0000313" key="6">
    <source>
        <dbReference type="EMBL" id="GAA3527307.1"/>
    </source>
</evidence>
<dbReference type="Proteomes" id="UP001500795">
    <property type="component" value="Unassembled WGS sequence"/>
</dbReference>
<dbReference type="SMART" id="SM00086">
    <property type="entry name" value="PAC"/>
    <property type="match status" value="2"/>
</dbReference>
<feature type="transmembrane region" description="Helical" evidence="1">
    <location>
        <begin position="160"/>
        <end position="182"/>
    </location>
</feature>
<dbReference type="CDD" id="cd01949">
    <property type="entry name" value="GGDEF"/>
    <property type="match status" value="1"/>
</dbReference>
<dbReference type="SMART" id="SM00052">
    <property type="entry name" value="EAL"/>
    <property type="match status" value="1"/>
</dbReference>
<dbReference type="Gene3D" id="3.30.450.20">
    <property type="entry name" value="PAS domain"/>
    <property type="match status" value="2"/>
</dbReference>
<organism evidence="6 7">
    <name type="scientific">Zobellella aerophila</name>
    <dbReference type="NCBI Taxonomy" id="870480"/>
    <lineage>
        <taxon>Bacteria</taxon>
        <taxon>Pseudomonadati</taxon>
        <taxon>Pseudomonadota</taxon>
        <taxon>Gammaproteobacteria</taxon>
        <taxon>Aeromonadales</taxon>
        <taxon>Aeromonadaceae</taxon>
        <taxon>Zobellella</taxon>
    </lineage>
</organism>
<dbReference type="Gene3D" id="3.20.20.450">
    <property type="entry name" value="EAL domain"/>
    <property type="match status" value="1"/>
</dbReference>
<feature type="transmembrane region" description="Helical" evidence="1">
    <location>
        <begin position="41"/>
        <end position="64"/>
    </location>
</feature>